<dbReference type="OrthoDB" id="6106139at2759"/>
<dbReference type="Proteomes" id="UP000242188">
    <property type="component" value="Unassembled WGS sequence"/>
</dbReference>
<keyword evidence="6" id="KW-0297">G-protein coupled receptor</keyword>
<evidence type="ECO:0000256" key="2">
    <source>
        <dbReference type="ARBA" id="ARBA00022475"/>
    </source>
</evidence>
<feature type="transmembrane region" description="Helical" evidence="7">
    <location>
        <begin position="231"/>
        <end position="254"/>
    </location>
</feature>
<feature type="domain" description="G-protein coupled receptors family 1 profile" evidence="8">
    <location>
        <begin position="38"/>
        <end position="290"/>
    </location>
</feature>
<comment type="similarity">
    <text evidence="6">Belongs to the G-protein coupled receptor 1 family.</text>
</comment>
<name>A0A210R4U0_MIZYE</name>
<keyword evidence="6" id="KW-0807">Transducer</keyword>
<comment type="caution">
    <text evidence="9">The sequence shown here is derived from an EMBL/GenBank/DDBJ whole genome shotgun (WGS) entry which is preliminary data.</text>
</comment>
<evidence type="ECO:0000256" key="3">
    <source>
        <dbReference type="ARBA" id="ARBA00022692"/>
    </source>
</evidence>
<dbReference type="AlphaFoldDB" id="A0A210R4U0"/>
<feature type="transmembrane region" description="Helical" evidence="7">
    <location>
        <begin position="135"/>
        <end position="156"/>
    </location>
</feature>
<gene>
    <name evidence="9" type="ORF">KP79_PYT20960</name>
</gene>
<keyword evidence="6 9" id="KW-0675">Receptor</keyword>
<accession>A0A210R4U0</accession>
<dbReference type="GO" id="GO:0005886">
    <property type="term" value="C:plasma membrane"/>
    <property type="evidence" value="ECO:0007669"/>
    <property type="project" value="UniProtKB-SubCell"/>
</dbReference>
<keyword evidence="3 6" id="KW-0812">Transmembrane</keyword>
<dbReference type="CDD" id="cd00637">
    <property type="entry name" value="7tm_classA_rhodopsin-like"/>
    <property type="match status" value="1"/>
</dbReference>
<protein>
    <submittedName>
        <fullName evidence="9">Adenosine receptor A2b</fullName>
    </submittedName>
</protein>
<comment type="subcellular location">
    <subcellularLocation>
        <location evidence="1">Cell membrane</location>
        <topology evidence="1">Multi-pass membrane protein</topology>
    </subcellularLocation>
</comment>
<dbReference type="PANTHER" id="PTHR22750">
    <property type="entry name" value="G-PROTEIN COUPLED RECEPTOR"/>
    <property type="match status" value="1"/>
</dbReference>
<evidence type="ECO:0000259" key="8">
    <source>
        <dbReference type="PROSITE" id="PS50262"/>
    </source>
</evidence>
<evidence type="ECO:0000256" key="7">
    <source>
        <dbReference type="SAM" id="Phobius"/>
    </source>
</evidence>
<dbReference type="Gene3D" id="1.20.1070.10">
    <property type="entry name" value="Rhodopsin 7-helix transmembrane proteins"/>
    <property type="match status" value="1"/>
</dbReference>
<keyword evidence="5 7" id="KW-0472">Membrane</keyword>
<dbReference type="PROSITE" id="PS00237">
    <property type="entry name" value="G_PROTEIN_RECEP_F1_1"/>
    <property type="match status" value="1"/>
</dbReference>
<dbReference type="SUPFAM" id="SSF81321">
    <property type="entry name" value="Family A G protein-coupled receptor-like"/>
    <property type="match status" value="1"/>
</dbReference>
<proteinExistence type="inferred from homology"/>
<evidence type="ECO:0000313" key="10">
    <source>
        <dbReference type="Proteomes" id="UP000242188"/>
    </source>
</evidence>
<feature type="transmembrane region" description="Helical" evidence="7">
    <location>
        <begin position="274"/>
        <end position="292"/>
    </location>
</feature>
<dbReference type="EMBL" id="NEDP02000370">
    <property type="protein sequence ID" value="OWF56032.1"/>
    <property type="molecule type" value="Genomic_DNA"/>
</dbReference>
<sequence length="343" mass="39248">MCSNATVLFQTPSSYCVTLQDVLTNTVLVLLGLVIISLNSWILWVLFINRGRMDQINQFIVNLATCDLLIGVFVMYDVFYNMFQFKIFVECMLREGFFISVNLASVWTLASLTCDRYLKIQHPFTYIKRFSKKRVQVILAVLWIMAFGIGTCPFFGWNTEDIWQICNFFGTMEKSYITFIMVLFAVPFLIMICAYIRIAKTAFVHLKAIQKMECHSRDVPFCLHSWKAAKMAILIVGAYLICWSPVGFFIAIVYTTDIELSLSPLMSENVIFTYLLGIGIFNSILNPLIYASNLDMVRKSAKNCWLVTCCRKLLTTTSTPVRPVTLRSDVSQETDNTRVSDCV</sequence>
<feature type="transmembrane region" description="Helical" evidence="7">
    <location>
        <begin position="59"/>
        <end position="76"/>
    </location>
</feature>
<dbReference type="PROSITE" id="PS50262">
    <property type="entry name" value="G_PROTEIN_RECEP_F1_2"/>
    <property type="match status" value="1"/>
</dbReference>
<dbReference type="InterPro" id="IPR000276">
    <property type="entry name" value="GPCR_Rhodpsn"/>
</dbReference>
<dbReference type="PRINTS" id="PR00237">
    <property type="entry name" value="GPCRRHODOPSN"/>
</dbReference>
<evidence type="ECO:0000256" key="1">
    <source>
        <dbReference type="ARBA" id="ARBA00004651"/>
    </source>
</evidence>
<organism evidence="9 10">
    <name type="scientific">Mizuhopecten yessoensis</name>
    <name type="common">Japanese scallop</name>
    <name type="synonym">Patinopecten yessoensis</name>
    <dbReference type="NCBI Taxonomy" id="6573"/>
    <lineage>
        <taxon>Eukaryota</taxon>
        <taxon>Metazoa</taxon>
        <taxon>Spiralia</taxon>
        <taxon>Lophotrochozoa</taxon>
        <taxon>Mollusca</taxon>
        <taxon>Bivalvia</taxon>
        <taxon>Autobranchia</taxon>
        <taxon>Pteriomorphia</taxon>
        <taxon>Pectinida</taxon>
        <taxon>Pectinoidea</taxon>
        <taxon>Pectinidae</taxon>
        <taxon>Mizuhopecten</taxon>
    </lineage>
</organism>
<keyword evidence="4 7" id="KW-1133">Transmembrane helix</keyword>
<feature type="transmembrane region" description="Helical" evidence="7">
    <location>
        <begin position="176"/>
        <end position="198"/>
    </location>
</feature>
<reference evidence="9 10" key="1">
    <citation type="journal article" date="2017" name="Nat. Ecol. Evol.">
        <title>Scallop genome provides insights into evolution of bilaterian karyotype and development.</title>
        <authorList>
            <person name="Wang S."/>
            <person name="Zhang J."/>
            <person name="Jiao W."/>
            <person name="Li J."/>
            <person name="Xun X."/>
            <person name="Sun Y."/>
            <person name="Guo X."/>
            <person name="Huan P."/>
            <person name="Dong B."/>
            <person name="Zhang L."/>
            <person name="Hu X."/>
            <person name="Sun X."/>
            <person name="Wang J."/>
            <person name="Zhao C."/>
            <person name="Wang Y."/>
            <person name="Wang D."/>
            <person name="Huang X."/>
            <person name="Wang R."/>
            <person name="Lv J."/>
            <person name="Li Y."/>
            <person name="Zhang Z."/>
            <person name="Liu B."/>
            <person name="Lu W."/>
            <person name="Hui Y."/>
            <person name="Liang J."/>
            <person name="Zhou Z."/>
            <person name="Hou R."/>
            <person name="Li X."/>
            <person name="Liu Y."/>
            <person name="Li H."/>
            <person name="Ning X."/>
            <person name="Lin Y."/>
            <person name="Zhao L."/>
            <person name="Xing Q."/>
            <person name="Dou J."/>
            <person name="Li Y."/>
            <person name="Mao J."/>
            <person name="Guo H."/>
            <person name="Dou H."/>
            <person name="Li T."/>
            <person name="Mu C."/>
            <person name="Jiang W."/>
            <person name="Fu Q."/>
            <person name="Fu X."/>
            <person name="Miao Y."/>
            <person name="Liu J."/>
            <person name="Yu Q."/>
            <person name="Li R."/>
            <person name="Liao H."/>
            <person name="Li X."/>
            <person name="Kong Y."/>
            <person name="Jiang Z."/>
            <person name="Chourrout D."/>
            <person name="Li R."/>
            <person name="Bao Z."/>
        </authorList>
    </citation>
    <scope>NUCLEOTIDE SEQUENCE [LARGE SCALE GENOMIC DNA]</scope>
    <source>
        <strain evidence="9 10">PY_sf001</strain>
    </source>
</reference>
<dbReference type="InterPro" id="IPR017452">
    <property type="entry name" value="GPCR_Rhodpsn_7TM"/>
</dbReference>
<evidence type="ECO:0000256" key="4">
    <source>
        <dbReference type="ARBA" id="ARBA00022989"/>
    </source>
</evidence>
<feature type="transmembrane region" description="Helical" evidence="7">
    <location>
        <begin position="96"/>
        <end position="114"/>
    </location>
</feature>
<keyword evidence="10" id="KW-1185">Reference proteome</keyword>
<dbReference type="GO" id="GO:0004930">
    <property type="term" value="F:G protein-coupled receptor activity"/>
    <property type="evidence" value="ECO:0007669"/>
    <property type="project" value="UniProtKB-KW"/>
</dbReference>
<keyword evidence="2" id="KW-1003">Cell membrane</keyword>
<evidence type="ECO:0000256" key="5">
    <source>
        <dbReference type="ARBA" id="ARBA00023136"/>
    </source>
</evidence>
<evidence type="ECO:0000313" key="9">
    <source>
        <dbReference type="EMBL" id="OWF56032.1"/>
    </source>
</evidence>
<evidence type="ECO:0000256" key="6">
    <source>
        <dbReference type="RuleBase" id="RU000688"/>
    </source>
</evidence>
<dbReference type="Pfam" id="PF00001">
    <property type="entry name" value="7tm_1"/>
    <property type="match status" value="1"/>
</dbReference>
<feature type="transmembrane region" description="Helical" evidence="7">
    <location>
        <begin position="27"/>
        <end position="47"/>
    </location>
</feature>